<dbReference type="GO" id="GO:0005737">
    <property type="term" value="C:cytoplasm"/>
    <property type="evidence" value="ECO:0007669"/>
    <property type="project" value="TreeGrafter"/>
</dbReference>
<dbReference type="Proteomes" id="UP000807025">
    <property type="component" value="Unassembled WGS sequence"/>
</dbReference>
<dbReference type="AlphaFoldDB" id="A0A9P6A0E3"/>
<dbReference type="InterPro" id="IPR006076">
    <property type="entry name" value="FAD-dep_OxRdtase"/>
</dbReference>
<feature type="chain" id="PRO_5040247736" evidence="1">
    <location>
        <begin position="28"/>
        <end position="510"/>
    </location>
</feature>
<feature type="domain" description="FAD dependent oxidoreductase" evidence="2">
    <location>
        <begin position="86"/>
        <end position="479"/>
    </location>
</feature>
<dbReference type="InterPro" id="IPR036188">
    <property type="entry name" value="FAD/NAD-bd_sf"/>
</dbReference>
<evidence type="ECO:0000313" key="3">
    <source>
        <dbReference type="EMBL" id="KAF9497892.1"/>
    </source>
</evidence>
<reference evidence="3" key="1">
    <citation type="submission" date="2020-11" db="EMBL/GenBank/DDBJ databases">
        <authorList>
            <consortium name="DOE Joint Genome Institute"/>
            <person name="Ahrendt S."/>
            <person name="Riley R."/>
            <person name="Andreopoulos W."/>
            <person name="Labutti K."/>
            <person name="Pangilinan J."/>
            <person name="Ruiz-Duenas F.J."/>
            <person name="Barrasa J.M."/>
            <person name="Sanchez-Garcia M."/>
            <person name="Camarero S."/>
            <person name="Miyauchi S."/>
            <person name="Serrano A."/>
            <person name="Linde D."/>
            <person name="Babiker R."/>
            <person name="Drula E."/>
            <person name="Ayuso-Fernandez I."/>
            <person name="Pacheco R."/>
            <person name="Padilla G."/>
            <person name="Ferreira P."/>
            <person name="Barriuso J."/>
            <person name="Kellner H."/>
            <person name="Castanera R."/>
            <person name="Alfaro M."/>
            <person name="Ramirez L."/>
            <person name="Pisabarro A.G."/>
            <person name="Kuo A."/>
            <person name="Tritt A."/>
            <person name="Lipzen A."/>
            <person name="He G."/>
            <person name="Yan M."/>
            <person name="Ng V."/>
            <person name="Cullen D."/>
            <person name="Martin F."/>
            <person name="Rosso M.-N."/>
            <person name="Henrissat B."/>
            <person name="Hibbett D."/>
            <person name="Martinez A.T."/>
            <person name="Grigoriev I.V."/>
        </authorList>
    </citation>
    <scope>NUCLEOTIDE SEQUENCE</scope>
    <source>
        <strain evidence="3">ATCC 90797</strain>
    </source>
</reference>
<protein>
    <submittedName>
        <fullName evidence="3">DAO-domain-containing protein</fullName>
    </submittedName>
</protein>
<dbReference type="EMBL" id="MU154541">
    <property type="protein sequence ID" value="KAF9497892.1"/>
    <property type="molecule type" value="Genomic_DNA"/>
</dbReference>
<evidence type="ECO:0000259" key="2">
    <source>
        <dbReference type="Pfam" id="PF01266"/>
    </source>
</evidence>
<evidence type="ECO:0000256" key="1">
    <source>
        <dbReference type="SAM" id="SignalP"/>
    </source>
</evidence>
<dbReference type="PANTHER" id="PTHR13847:SF260">
    <property type="entry name" value="FAD DEPENDENT OXIDOREDUCTASE DOMAIN-CONTAINING PROTEIN"/>
    <property type="match status" value="1"/>
</dbReference>
<name>A0A9P6A0E3_PLEER</name>
<dbReference type="OrthoDB" id="429143at2759"/>
<proteinExistence type="predicted"/>
<accession>A0A9P6A0E3</accession>
<evidence type="ECO:0000313" key="4">
    <source>
        <dbReference type="Proteomes" id="UP000807025"/>
    </source>
</evidence>
<keyword evidence="4" id="KW-1185">Reference proteome</keyword>
<dbReference type="Gene3D" id="3.50.50.60">
    <property type="entry name" value="FAD/NAD(P)-binding domain"/>
    <property type="match status" value="1"/>
</dbReference>
<dbReference type="PANTHER" id="PTHR13847">
    <property type="entry name" value="SARCOSINE DEHYDROGENASE-RELATED"/>
    <property type="match status" value="1"/>
</dbReference>
<dbReference type="Pfam" id="PF01266">
    <property type="entry name" value="DAO"/>
    <property type="match status" value="1"/>
</dbReference>
<dbReference type="Gene3D" id="3.30.9.10">
    <property type="entry name" value="D-Amino Acid Oxidase, subunit A, domain 2"/>
    <property type="match status" value="1"/>
</dbReference>
<keyword evidence="1" id="KW-0732">Signal</keyword>
<dbReference type="SUPFAM" id="SSF51905">
    <property type="entry name" value="FAD/NAD(P)-binding domain"/>
    <property type="match status" value="1"/>
</dbReference>
<sequence>MPIYSPGRVHLFKAYWWWTFLIMGVLSVPLNRFDEAQLVLESPLPDGHRPAGLPVRNPTKSFWIDTPDANPLAKEGSAGDLTSDADVCIIGSGITGVSAAYHLAKAANASDSNSDLRVVILEARDFCSGATGRNGGHLTPAAFLDFTLAQAAHGTDEAIRSLALEQYTVAEIVKALEEGDVAEAVDLVAGGHTTMLFTDAELEQAKRDFEAAKNAGVDLNNVEWISREEMEMRFGASFPGFHFPSFNLWPLKLVTQLYLKASKLTSLHLHTNTPVEKITPIPANGSRASRRWSLHTGRGKVACSYVIHATNAYASHLLPHMSGPEGIVPTRGQIVAVRADAPSSKLSRASWDGNEGFEYWFPRPISSADETPLVILGGGREAGSKFEYYETDDSSVNEVVGQALRGFLPSVFPELYTRGKDPEMEWTGIMAYTSMRDPFVGPVLRPGGNNDEFEGQYIAAGYTGHGMPRAFACAEAISRMVMAKMVGNEWVRPSWLPERYLTWKRYITSK</sequence>
<comment type="caution">
    <text evidence="3">The sequence shown here is derived from an EMBL/GenBank/DDBJ whole genome shotgun (WGS) entry which is preliminary data.</text>
</comment>
<organism evidence="3 4">
    <name type="scientific">Pleurotus eryngii</name>
    <name type="common">Boletus of the steppes</name>
    <dbReference type="NCBI Taxonomy" id="5323"/>
    <lineage>
        <taxon>Eukaryota</taxon>
        <taxon>Fungi</taxon>
        <taxon>Dikarya</taxon>
        <taxon>Basidiomycota</taxon>
        <taxon>Agaricomycotina</taxon>
        <taxon>Agaricomycetes</taxon>
        <taxon>Agaricomycetidae</taxon>
        <taxon>Agaricales</taxon>
        <taxon>Pleurotineae</taxon>
        <taxon>Pleurotaceae</taxon>
        <taxon>Pleurotus</taxon>
    </lineage>
</organism>
<gene>
    <name evidence="3" type="ORF">BDN71DRAFT_1444351</name>
</gene>
<feature type="signal peptide" evidence="1">
    <location>
        <begin position="1"/>
        <end position="27"/>
    </location>
</feature>